<feature type="transmembrane region" description="Helical" evidence="1">
    <location>
        <begin position="30"/>
        <end position="49"/>
    </location>
</feature>
<dbReference type="Proteomes" id="UP000697472">
    <property type="component" value="Unassembled WGS sequence"/>
</dbReference>
<keyword evidence="2" id="KW-0378">Hydrolase</keyword>
<protein>
    <submittedName>
        <fullName evidence="2">Membrane-bound ClpP family serine protease</fullName>
    </submittedName>
</protein>
<dbReference type="GO" id="GO:0008233">
    <property type="term" value="F:peptidase activity"/>
    <property type="evidence" value="ECO:0007669"/>
    <property type="project" value="UniProtKB-KW"/>
</dbReference>
<comment type="caution">
    <text evidence="2">The sequence shown here is derived from an EMBL/GenBank/DDBJ whole genome shotgun (WGS) entry which is preliminary data.</text>
</comment>
<dbReference type="GO" id="GO:0006508">
    <property type="term" value="P:proteolysis"/>
    <property type="evidence" value="ECO:0007669"/>
    <property type="project" value="UniProtKB-KW"/>
</dbReference>
<feature type="transmembrane region" description="Helical" evidence="1">
    <location>
        <begin position="7"/>
        <end position="24"/>
    </location>
</feature>
<keyword evidence="1" id="KW-0472">Membrane</keyword>
<dbReference type="EMBL" id="JAFBEH010000026">
    <property type="protein sequence ID" value="MBM7643026.1"/>
    <property type="molecule type" value="Genomic_DNA"/>
</dbReference>
<gene>
    <name evidence="2" type="ORF">JOC28_001327</name>
</gene>
<proteinExistence type="predicted"/>
<reference evidence="2 3" key="1">
    <citation type="submission" date="2021-01" db="EMBL/GenBank/DDBJ databases">
        <title>Genomic Encyclopedia of Type Strains, Phase IV (KMG-IV): sequencing the most valuable type-strain genomes for metagenomic binning, comparative biology and taxonomic classification.</title>
        <authorList>
            <person name="Goeker M."/>
        </authorList>
    </citation>
    <scope>NUCLEOTIDE SEQUENCE [LARGE SCALE GENOMIC DNA]</scope>
    <source>
        <strain evidence="2 3">DSM 27382</strain>
    </source>
</reference>
<name>A0ABS2PT16_9STRE</name>
<organism evidence="2 3">
    <name type="scientific">Streptococcus loxodontisalivarius</name>
    <dbReference type="NCBI Taxonomy" id="1349415"/>
    <lineage>
        <taxon>Bacteria</taxon>
        <taxon>Bacillati</taxon>
        <taxon>Bacillota</taxon>
        <taxon>Bacilli</taxon>
        <taxon>Lactobacillales</taxon>
        <taxon>Streptococcaceae</taxon>
        <taxon>Streptococcus</taxon>
    </lineage>
</organism>
<keyword evidence="3" id="KW-1185">Reference proteome</keyword>
<evidence type="ECO:0000313" key="3">
    <source>
        <dbReference type="Proteomes" id="UP000697472"/>
    </source>
</evidence>
<keyword evidence="1" id="KW-0812">Transmembrane</keyword>
<accession>A0ABS2PT16</accession>
<keyword evidence="1" id="KW-1133">Transmembrane helix</keyword>
<evidence type="ECO:0000256" key="1">
    <source>
        <dbReference type="SAM" id="Phobius"/>
    </source>
</evidence>
<keyword evidence="2" id="KW-0645">Protease</keyword>
<evidence type="ECO:0000313" key="2">
    <source>
        <dbReference type="EMBL" id="MBM7643026.1"/>
    </source>
</evidence>
<sequence>MKTIVFLSYTFTLICDLYLLYLGLTDNNQLFLFTSILGIILFIIELLVIKRRKT</sequence>